<keyword evidence="2" id="KW-1185">Reference proteome</keyword>
<evidence type="ECO:0000313" key="2">
    <source>
        <dbReference type="Proteomes" id="UP000790347"/>
    </source>
</evidence>
<reference evidence="1" key="1">
    <citation type="submission" date="2013-05" db="EMBL/GenBank/DDBJ databases">
        <authorList>
            <person name="Yim A.K.Y."/>
            <person name="Chan T.F."/>
            <person name="Ji K.M."/>
            <person name="Liu X.Y."/>
            <person name="Zhou J.W."/>
            <person name="Li R.Q."/>
            <person name="Yang K.Y."/>
            <person name="Li J."/>
            <person name="Li M."/>
            <person name="Law P.T.W."/>
            <person name="Wu Y.L."/>
            <person name="Cai Z.L."/>
            <person name="Qin H."/>
            <person name="Bao Y."/>
            <person name="Leung R.K.K."/>
            <person name="Ng P.K.S."/>
            <person name="Zou J."/>
            <person name="Zhong X.J."/>
            <person name="Ran P.X."/>
            <person name="Zhong N.S."/>
            <person name="Liu Z.G."/>
            <person name="Tsui S.K.W."/>
        </authorList>
    </citation>
    <scope>NUCLEOTIDE SEQUENCE</scope>
    <source>
        <strain evidence="1">Derf</strain>
        <tissue evidence="1">Whole organism</tissue>
    </source>
</reference>
<name>A0A922L7V0_DERFA</name>
<evidence type="ECO:0000313" key="1">
    <source>
        <dbReference type="EMBL" id="KAH9525879.1"/>
    </source>
</evidence>
<accession>A0A922L7V0</accession>
<gene>
    <name evidence="1" type="ORF">DERF_000012</name>
</gene>
<dbReference type="EMBL" id="ASGP02000001">
    <property type="protein sequence ID" value="KAH9525879.1"/>
    <property type="molecule type" value="Genomic_DNA"/>
</dbReference>
<dbReference type="AlphaFoldDB" id="A0A922L7V0"/>
<organism evidence="1 2">
    <name type="scientific">Dermatophagoides farinae</name>
    <name type="common">American house dust mite</name>
    <dbReference type="NCBI Taxonomy" id="6954"/>
    <lineage>
        <taxon>Eukaryota</taxon>
        <taxon>Metazoa</taxon>
        <taxon>Ecdysozoa</taxon>
        <taxon>Arthropoda</taxon>
        <taxon>Chelicerata</taxon>
        <taxon>Arachnida</taxon>
        <taxon>Acari</taxon>
        <taxon>Acariformes</taxon>
        <taxon>Sarcoptiformes</taxon>
        <taxon>Astigmata</taxon>
        <taxon>Psoroptidia</taxon>
        <taxon>Analgoidea</taxon>
        <taxon>Pyroglyphidae</taxon>
        <taxon>Dermatophagoidinae</taxon>
        <taxon>Dermatophagoides</taxon>
    </lineage>
</organism>
<protein>
    <submittedName>
        <fullName evidence="1">Uncharacterized protein</fullName>
    </submittedName>
</protein>
<proteinExistence type="predicted"/>
<dbReference type="Proteomes" id="UP000790347">
    <property type="component" value="Unassembled WGS sequence"/>
</dbReference>
<sequence length="61" mass="7400">MNINIIHWYTMCNWNYEIKRKFNKNQNNKEIHPIENECCIQNSIQFNLVIERPVLANASYT</sequence>
<reference evidence="1" key="2">
    <citation type="journal article" date="2022" name="Res Sq">
        <title>Comparative Genomics Reveals Insights into the Divergent Evolution of Astigmatic Mites and Household Pest Adaptations.</title>
        <authorList>
            <person name="Xiong Q."/>
            <person name="Wan A.T.-Y."/>
            <person name="Liu X.-Y."/>
            <person name="Fung C.S.-H."/>
            <person name="Xiao X."/>
            <person name="Malainual N."/>
            <person name="Hou J."/>
            <person name="Wang L."/>
            <person name="Wang M."/>
            <person name="Yang K."/>
            <person name="Cui Y."/>
            <person name="Leung E."/>
            <person name="Nong W."/>
            <person name="Shin S.-K."/>
            <person name="Au S."/>
            <person name="Jeong K.Y."/>
            <person name="Chew F.T."/>
            <person name="Hui J."/>
            <person name="Leung T.F."/>
            <person name="Tungtrongchitr A."/>
            <person name="Zhong N."/>
            <person name="Liu Z."/>
            <person name="Tsui S."/>
        </authorList>
    </citation>
    <scope>NUCLEOTIDE SEQUENCE</scope>
    <source>
        <strain evidence="1">Derf</strain>
        <tissue evidence="1">Whole organism</tissue>
    </source>
</reference>
<comment type="caution">
    <text evidence="1">The sequence shown here is derived from an EMBL/GenBank/DDBJ whole genome shotgun (WGS) entry which is preliminary data.</text>
</comment>